<evidence type="ECO:0000256" key="3">
    <source>
        <dbReference type="ARBA" id="ARBA00023163"/>
    </source>
</evidence>
<dbReference type="InterPro" id="IPR011663">
    <property type="entry name" value="UTRA"/>
</dbReference>
<protein>
    <submittedName>
        <fullName evidence="5">GntR family transcriptional regulator</fullName>
    </submittedName>
</protein>
<dbReference type="PROSITE" id="PS50949">
    <property type="entry name" value="HTH_GNTR"/>
    <property type="match status" value="1"/>
</dbReference>
<dbReference type="EMBL" id="JAHLOQ010000001">
    <property type="protein sequence ID" value="MBU5334861.1"/>
    <property type="molecule type" value="Genomic_DNA"/>
</dbReference>
<proteinExistence type="predicted"/>
<gene>
    <name evidence="5" type="ORF">KQI20_00280</name>
</gene>
<dbReference type="Proteomes" id="UP001196301">
    <property type="component" value="Unassembled WGS sequence"/>
</dbReference>
<dbReference type="Pfam" id="PF00392">
    <property type="entry name" value="GntR"/>
    <property type="match status" value="1"/>
</dbReference>
<evidence type="ECO:0000256" key="2">
    <source>
        <dbReference type="ARBA" id="ARBA00023125"/>
    </source>
</evidence>
<keyword evidence="1" id="KW-0805">Transcription regulation</keyword>
<dbReference type="CDD" id="cd07377">
    <property type="entry name" value="WHTH_GntR"/>
    <property type="match status" value="1"/>
</dbReference>
<evidence type="ECO:0000259" key="4">
    <source>
        <dbReference type="PROSITE" id="PS50949"/>
    </source>
</evidence>
<dbReference type="SMART" id="SM00345">
    <property type="entry name" value="HTH_GNTR"/>
    <property type="match status" value="1"/>
</dbReference>
<reference evidence="5 6" key="1">
    <citation type="submission" date="2021-06" db="EMBL/GenBank/DDBJ databases">
        <authorList>
            <person name="Sun Q."/>
            <person name="Li D."/>
        </authorList>
    </citation>
    <scope>NUCLEOTIDE SEQUENCE [LARGE SCALE GENOMIC DNA]</scope>
    <source>
        <strain evidence="5 6">N19</strain>
    </source>
</reference>
<feature type="domain" description="HTH gntR-type" evidence="4">
    <location>
        <begin position="13"/>
        <end position="81"/>
    </location>
</feature>
<keyword evidence="6" id="KW-1185">Reference proteome</keyword>
<comment type="caution">
    <text evidence="5">The sequence shown here is derived from an EMBL/GenBank/DDBJ whole genome shotgun (WGS) entry which is preliminary data.</text>
</comment>
<evidence type="ECO:0000313" key="6">
    <source>
        <dbReference type="Proteomes" id="UP001196301"/>
    </source>
</evidence>
<dbReference type="RefSeq" id="WP_216568034.1">
    <property type="nucleotide sequence ID" value="NZ_JAHLOQ010000001.1"/>
</dbReference>
<organism evidence="5 6">
    <name type="scientific">Intestinibacter bartlettii</name>
    <dbReference type="NCBI Taxonomy" id="261299"/>
    <lineage>
        <taxon>Bacteria</taxon>
        <taxon>Bacillati</taxon>
        <taxon>Bacillota</taxon>
        <taxon>Clostridia</taxon>
        <taxon>Peptostreptococcales</taxon>
        <taxon>Peptostreptococcaceae</taxon>
        <taxon>Intestinibacter</taxon>
    </lineage>
</organism>
<dbReference type="Pfam" id="PF07702">
    <property type="entry name" value="UTRA"/>
    <property type="match status" value="1"/>
</dbReference>
<evidence type="ECO:0000256" key="1">
    <source>
        <dbReference type="ARBA" id="ARBA00023015"/>
    </source>
</evidence>
<evidence type="ECO:0000313" key="5">
    <source>
        <dbReference type="EMBL" id="MBU5334861.1"/>
    </source>
</evidence>
<sequence length="250" mass="29275">MKGIDMIDKNSPLPLYFQLQNSLLEKIKDGTYPKNKALPTEYELTEQYGVSRITVRQAIDNLVKEGYIEKRRGVGTFVVEREKLNSWDLGSLKSFEEAFKESNHEIRTEMISIKCIKLNNKLQNIFDSKEKEVYQLKRVRFIDERPAMYITTYVPASIFPKIDEYDFSSVSLYKTMSDEYKINISYAEKEFRVIAATKDESEKLKLKIGSPLQEVKTITYDDKNRIIEYSISRDSGDISTYKIKLKYRSK</sequence>
<dbReference type="PANTHER" id="PTHR44846:SF1">
    <property type="entry name" value="MANNOSYL-D-GLYCERATE TRANSPORT_METABOLISM SYSTEM REPRESSOR MNGR-RELATED"/>
    <property type="match status" value="1"/>
</dbReference>
<dbReference type="InterPro" id="IPR050679">
    <property type="entry name" value="Bact_HTH_transcr_reg"/>
</dbReference>
<dbReference type="InterPro" id="IPR000524">
    <property type="entry name" value="Tscrpt_reg_HTH_GntR"/>
</dbReference>
<accession>A0ABS6DU74</accession>
<dbReference type="PANTHER" id="PTHR44846">
    <property type="entry name" value="MANNOSYL-D-GLYCERATE TRANSPORT/METABOLISM SYSTEM REPRESSOR MNGR-RELATED"/>
    <property type="match status" value="1"/>
</dbReference>
<keyword evidence="2" id="KW-0238">DNA-binding</keyword>
<keyword evidence="3" id="KW-0804">Transcription</keyword>
<name>A0ABS6DU74_9FIRM</name>
<dbReference type="SMART" id="SM00866">
    <property type="entry name" value="UTRA"/>
    <property type="match status" value="1"/>
</dbReference>